<reference evidence="6 7" key="1">
    <citation type="submission" date="2023-08" db="EMBL/GenBank/DDBJ databases">
        <title>Phytohabitans sansha sp. nov., isolated from marine sediment.</title>
        <authorList>
            <person name="Zhao Y."/>
            <person name="Yi K."/>
        </authorList>
    </citation>
    <scope>NUCLEOTIDE SEQUENCE [LARGE SCALE GENOMIC DNA]</scope>
    <source>
        <strain evidence="6 7">ZYX-F-186</strain>
    </source>
</reference>
<dbReference type="InterPro" id="IPR036390">
    <property type="entry name" value="WH_DNA-bd_sf"/>
</dbReference>
<evidence type="ECO:0000256" key="1">
    <source>
        <dbReference type="ARBA" id="ARBA00009437"/>
    </source>
</evidence>
<dbReference type="Proteomes" id="UP001230908">
    <property type="component" value="Unassembled WGS sequence"/>
</dbReference>
<comment type="caution">
    <text evidence="6">The sequence shown here is derived from an EMBL/GenBank/DDBJ whole genome shotgun (WGS) entry which is preliminary data.</text>
</comment>
<feature type="domain" description="HTH lysR-type" evidence="5">
    <location>
        <begin position="7"/>
        <end position="64"/>
    </location>
</feature>
<keyword evidence="2" id="KW-0805">Transcription regulation</keyword>
<dbReference type="Pfam" id="PF03466">
    <property type="entry name" value="LysR_substrate"/>
    <property type="match status" value="1"/>
</dbReference>
<dbReference type="InterPro" id="IPR050389">
    <property type="entry name" value="LysR-type_TF"/>
</dbReference>
<dbReference type="EMBL" id="JAVHUY010000036">
    <property type="protein sequence ID" value="MDQ7909029.1"/>
    <property type="molecule type" value="Genomic_DNA"/>
</dbReference>
<evidence type="ECO:0000259" key="5">
    <source>
        <dbReference type="PROSITE" id="PS50931"/>
    </source>
</evidence>
<dbReference type="Gene3D" id="3.40.190.10">
    <property type="entry name" value="Periplasmic binding protein-like II"/>
    <property type="match status" value="2"/>
</dbReference>
<keyword evidence="7" id="KW-1185">Reference proteome</keyword>
<dbReference type="InterPro" id="IPR005119">
    <property type="entry name" value="LysR_subst-bd"/>
</dbReference>
<dbReference type="SUPFAM" id="SSF53850">
    <property type="entry name" value="Periplasmic binding protein-like II"/>
    <property type="match status" value="1"/>
</dbReference>
<keyword evidence="4" id="KW-0804">Transcription</keyword>
<gene>
    <name evidence="6" type="ORF">RB614_31345</name>
</gene>
<proteinExistence type="inferred from homology"/>
<dbReference type="PANTHER" id="PTHR30118">
    <property type="entry name" value="HTH-TYPE TRANSCRIPTIONAL REGULATOR LEUO-RELATED"/>
    <property type="match status" value="1"/>
</dbReference>
<evidence type="ECO:0000313" key="6">
    <source>
        <dbReference type="EMBL" id="MDQ7909029.1"/>
    </source>
</evidence>
<sequence length="312" mass="34582">MDDLARLDLNMLTALRALLEERSVSRAAARLGVGQPAASSALQRLRTHFDDPLLVRSGNTFELSALAASLLGAVEQALATAEEIFLRETRFDPKTSTRTFRIMVADVALVGLGELLIPAMTDAPEVRLDFVALTDAAIRDIEQTLRAVDALVVPRGIIAGFPAMDLWTERWVFMVGERAAVGSRLTKQRLEQMTWITTYHGGTSPVAATFEAWNIRSRIRVTVPSYVVLPMLLASSTEHVAIVQESLARRLEPLGGVRVFPAPPEAADRMVALWWHPTHERDAGHAWLRQRILEVSEDRREGRAGRGRRDPP</sequence>
<dbReference type="CDD" id="cd08417">
    <property type="entry name" value="PBP2_Nitroaromatics_like"/>
    <property type="match status" value="1"/>
</dbReference>
<name>A0ABU0ZPQ9_9ACTN</name>
<dbReference type="Gene3D" id="1.10.10.10">
    <property type="entry name" value="Winged helix-like DNA-binding domain superfamily/Winged helix DNA-binding domain"/>
    <property type="match status" value="1"/>
</dbReference>
<dbReference type="PROSITE" id="PS50931">
    <property type="entry name" value="HTH_LYSR"/>
    <property type="match status" value="1"/>
</dbReference>
<evidence type="ECO:0000313" key="7">
    <source>
        <dbReference type="Proteomes" id="UP001230908"/>
    </source>
</evidence>
<dbReference type="Pfam" id="PF00126">
    <property type="entry name" value="HTH_1"/>
    <property type="match status" value="1"/>
</dbReference>
<dbReference type="RefSeq" id="WP_308716293.1">
    <property type="nucleotide sequence ID" value="NZ_JAVHUY010000036.1"/>
</dbReference>
<dbReference type="InterPro" id="IPR036388">
    <property type="entry name" value="WH-like_DNA-bd_sf"/>
</dbReference>
<evidence type="ECO:0000256" key="2">
    <source>
        <dbReference type="ARBA" id="ARBA00023015"/>
    </source>
</evidence>
<dbReference type="PRINTS" id="PR00039">
    <property type="entry name" value="HTHLYSR"/>
</dbReference>
<organism evidence="6 7">
    <name type="scientific">Phytohabitans maris</name>
    <dbReference type="NCBI Taxonomy" id="3071409"/>
    <lineage>
        <taxon>Bacteria</taxon>
        <taxon>Bacillati</taxon>
        <taxon>Actinomycetota</taxon>
        <taxon>Actinomycetes</taxon>
        <taxon>Micromonosporales</taxon>
        <taxon>Micromonosporaceae</taxon>
    </lineage>
</organism>
<dbReference type="InterPro" id="IPR000847">
    <property type="entry name" value="LysR_HTH_N"/>
</dbReference>
<accession>A0ABU0ZPQ9</accession>
<protein>
    <submittedName>
        <fullName evidence="6">LysR family transcriptional regulator</fullName>
    </submittedName>
</protein>
<keyword evidence="3" id="KW-0238">DNA-binding</keyword>
<evidence type="ECO:0000256" key="4">
    <source>
        <dbReference type="ARBA" id="ARBA00023163"/>
    </source>
</evidence>
<evidence type="ECO:0000256" key="3">
    <source>
        <dbReference type="ARBA" id="ARBA00023125"/>
    </source>
</evidence>
<dbReference type="SUPFAM" id="SSF46785">
    <property type="entry name" value="Winged helix' DNA-binding domain"/>
    <property type="match status" value="1"/>
</dbReference>
<dbReference type="PANTHER" id="PTHR30118:SF15">
    <property type="entry name" value="TRANSCRIPTIONAL REGULATORY PROTEIN"/>
    <property type="match status" value="1"/>
</dbReference>
<dbReference type="InterPro" id="IPR037402">
    <property type="entry name" value="YidZ_PBP2"/>
</dbReference>
<comment type="similarity">
    <text evidence="1">Belongs to the LysR transcriptional regulatory family.</text>
</comment>